<reference evidence="1" key="1">
    <citation type="submission" date="2018-11" db="EMBL/GenBank/DDBJ databases">
        <authorList>
            <consortium name="Pathogen Informatics"/>
        </authorList>
    </citation>
    <scope>NUCLEOTIDE SEQUENCE</scope>
</reference>
<evidence type="ECO:0000313" key="1">
    <source>
        <dbReference type="EMBL" id="VEL41548.1"/>
    </source>
</evidence>
<protein>
    <submittedName>
        <fullName evidence="1">Uncharacterized protein</fullName>
    </submittedName>
</protein>
<keyword evidence="2" id="KW-1185">Reference proteome</keyword>
<sequence>MYFETCYPDGIYAWAPCLADLFEDGIRPEPHCFIRLQHMHNLDSVLFPFTTLSGFSICVSRSLTFPSRPFSFTSAAHWTSTLVVRLSIVVPETRVHLICFIFCPRAPIAPPPLSTYPQLEPPGPIVWQRLSDTLSSALLLQFSTSLQEMKLDNCGLVYTCSHAQARRLSCWSTSAKRQATQRDRVNLPPTVDGCQPARRSNAVNLASAHALFRLWILLHFPTLSAHPKACITFSCVYRDDQGDRVGRQLPAGLGSHSAQGCHSLRWLSDGRVPVAFRPPVDWTERQTSCLAELRCHETAA</sequence>
<gene>
    <name evidence="1" type="ORF">PXEA_LOCUS34988</name>
</gene>
<dbReference type="Proteomes" id="UP000784294">
    <property type="component" value="Unassembled WGS sequence"/>
</dbReference>
<accession>A0A3S5BV68</accession>
<comment type="caution">
    <text evidence="1">The sequence shown here is derived from an EMBL/GenBank/DDBJ whole genome shotgun (WGS) entry which is preliminary data.</text>
</comment>
<evidence type="ECO:0000313" key="2">
    <source>
        <dbReference type="Proteomes" id="UP000784294"/>
    </source>
</evidence>
<organism evidence="1 2">
    <name type="scientific">Protopolystoma xenopodis</name>
    <dbReference type="NCBI Taxonomy" id="117903"/>
    <lineage>
        <taxon>Eukaryota</taxon>
        <taxon>Metazoa</taxon>
        <taxon>Spiralia</taxon>
        <taxon>Lophotrochozoa</taxon>
        <taxon>Platyhelminthes</taxon>
        <taxon>Monogenea</taxon>
        <taxon>Polyopisthocotylea</taxon>
        <taxon>Polystomatidea</taxon>
        <taxon>Polystomatidae</taxon>
        <taxon>Protopolystoma</taxon>
    </lineage>
</organism>
<dbReference type="AlphaFoldDB" id="A0A3S5BV68"/>
<dbReference type="EMBL" id="CAAALY010269862">
    <property type="protein sequence ID" value="VEL41548.1"/>
    <property type="molecule type" value="Genomic_DNA"/>
</dbReference>
<name>A0A3S5BV68_9PLAT</name>
<proteinExistence type="predicted"/>